<organism evidence="2 3">
    <name type="scientific">Lactuca virosa</name>
    <dbReference type="NCBI Taxonomy" id="75947"/>
    <lineage>
        <taxon>Eukaryota</taxon>
        <taxon>Viridiplantae</taxon>
        <taxon>Streptophyta</taxon>
        <taxon>Embryophyta</taxon>
        <taxon>Tracheophyta</taxon>
        <taxon>Spermatophyta</taxon>
        <taxon>Magnoliopsida</taxon>
        <taxon>eudicotyledons</taxon>
        <taxon>Gunneridae</taxon>
        <taxon>Pentapetalae</taxon>
        <taxon>asterids</taxon>
        <taxon>campanulids</taxon>
        <taxon>Asterales</taxon>
        <taxon>Asteraceae</taxon>
        <taxon>Cichorioideae</taxon>
        <taxon>Cichorieae</taxon>
        <taxon>Lactucinae</taxon>
        <taxon>Lactuca</taxon>
    </lineage>
</organism>
<comment type="caution">
    <text evidence="2">The sequence shown here is derived from an EMBL/GenBank/DDBJ whole genome shotgun (WGS) entry which is preliminary data.</text>
</comment>
<accession>A0AAU9NAK9</accession>
<evidence type="ECO:0000313" key="2">
    <source>
        <dbReference type="EMBL" id="CAH1435852.1"/>
    </source>
</evidence>
<name>A0AAU9NAK9_9ASTR</name>
<dbReference type="PANTHER" id="PTHR42861">
    <property type="entry name" value="CALCIUM-TRANSPORTING ATPASE"/>
    <property type="match status" value="1"/>
</dbReference>
<keyword evidence="1" id="KW-0460">Magnesium</keyword>
<evidence type="ECO:0000256" key="1">
    <source>
        <dbReference type="ARBA" id="ARBA00022842"/>
    </source>
</evidence>
<dbReference type="EMBL" id="CAKMRJ010004445">
    <property type="protein sequence ID" value="CAH1435852.1"/>
    <property type="molecule type" value="Genomic_DNA"/>
</dbReference>
<sequence>MWGLQDMEISSTQQLENVYGIQITHGDAYLYSWKKTNDFRLVNPITRKYGFLERVRRDHGIVSTYVSISTQIEVARNQEFSGTNLLFPKACHFTGTLGFMLLALIWKFDFPPFMALIIAILNDGTIMTISKDRVKPSPLPDSWTEIFAIGIILGSYLSKDRVKPSPLPDN</sequence>
<protein>
    <submittedName>
        <fullName evidence="2">Uncharacterized protein</fullName>
    </submittedName>
</protein>
<proteinExistence type="predicted"/>
<dbReference type="AlphaFoldDB" id="A0AAU9NAK9"/>
<reference evidence="2 3" key="1">
    <citation type="submission" date="2022-01" db="EMBL/GenBank/DDBJ databases">
        <authorList>
            <person name="Xiong W."/>
            <person name="Schranz E."/>
        </authorList>
    </citation>
    <scope>NUCLEOTIDE SEQUENCE [LARGE SCALE GENOMIC DNA]</scope>
</reference>
<dbReference type="Gene3D" id="1.20.1110.10">
    <property type="entry name" value="Calcium-transporting ATPase, transmembrane domain"/>
    <property type="match status" value="1"/>
</dbReference>
<gene>
    <name evidence="2" type="ORF">LVIROSA_LOCUS22259</name>
</gene>
<keyword evidence="3" id="KW-1185">Reference proteome</keyword>
<dbReference type="Proteomes" id="UP001157418">
    <property type="component" value="Unassembled WGS sequence"/>
</dbReference>
<evidence type="ECO:0000313" key="3">
    <source>
        <dbReference type="Proteomes" id="UP001157418"/>
    </source>
</evidence>